<accession>A0A0J7JV33</accession>
<feature type="non-terminal residue" evidence="2">
    <location>
        <position position="221"/>
    </location>
</feature>
<keyword evidence="1" id="KW-1133">Transmembrane helix</keyword>
<keyword evidence="1" id="KW-0812">Transmembrane</keyword>
<evidence type="ECO:0000256" key="1">
    <source>
        <dbReference type="SAM" id="Phobius"/>
    </source>
</evidence>
<organism evidence="2 3">
    <name type="scientific">Lasius niger</name>
    <name type="common">Black garden ant</name>
    <dbReference type="NCBI Taxonomy" id="67767"/>
    <lineage>
        <taxon>Eukaryota</taxon>
        <taxon>Metazoa</taxon>
        <taxon>Ecdysozoa</taxon>
        <taxon>Arthropoda</taxon>
        <taxon>Hexapoda</taxon>
        <taxon>Insecta</taxon>
        <taxon>Pterygota</taxon>
        <taxon>Neoptera</taxon>
        <taxon>Endopterygota</taxon>
        <taxon>Hymenoptera</taxon>
        <taxon>Apocrita</taxon>
        <taxon>Aculeata</taxon>
        <taxon>Formicoidea</taxon>
        <taxon>Formicidae</taxon>
        <taxon>Formicinae</taxon>
        <taxon>Lasius</taxon>
        <taxon>Lasius</taxon>
    </lineage>
</organism>
<keyword evidence="1" id="KW-0472">Membrane</keyword>
<sequence>MTSLYHNVVQQKYELERQVITNALSFATLQPDEFAYRLMMGPGYMAVTTGEVTHIIKCIPVDVTIRKTKDCYTELLITICNASLYLSLKSRIITKFANQRECSYEMPTMYRIEETWEYLTPAPLAISGVYSEQNKAQKLRDHIMFPAERPALLNTIARGLSGHPIDTDAVSVFNLLDEASLNKIAENAASRVWNGFVTFGSATAGIFGILIIVHIVKIIVD</sequence>
<evidence type="ECO:0000313" key="3">
    <source>
        <dbReference type="Proteomes" id="UP000036403"/>
    </source>
</evidence>
<keyword evidence="3" id="KW-1185">Reference proteome</keyword>
<comment type="caution">
    <text evidence="2">The sequence shown here is derived from an EMBL/GenBank/DDBJ whole genome shotgun (WGS) entry which is preliminary data.</text>
</comment>
<dbReference type="OrthoDB" id="7635095at2759"/>
<name>A0A0J7JV33_LASNI</name>
<dbReference type="Pfam" id="PF24664">
    <property type="entry name" value="Monjiviricetes_fusion"/>
    <property type="match status" value="1"/>
</dbReference>
<dbReference type="PaxDb" id="67767-A0A0J7JV33"/>
<dbReference type="Proteomes" id="UP000036403">
    <property type="component" value="Unassembled WGS sequence"/>
</dbReference>
<dbReference type="EMBL" id="LBMM01029796">
    <property type="protein sequence ID" value="KMQ81974.1"/>
    <property type="molecule type" value="Genomic_DNA"/>
</dbReference>
<protein>
    <submittedName>
        <fullName evidence="2">Uncharacterized protein</fullName>
    </submittedName>
</protein>
<dbReference type="AlphaFoldDB" id="A0A0J7JV33"/>
<reference evidence="2 3" key="1">
    <citation type="submission" date="2015-04" db="EMBL/GenBank/DDBJ databases">
        <title>Lasius niger genome sequencing.</title>
        <authorList>
            <person name="Konorov E.A."/>
            <person name="Nikitin M.A."/>
            <person name="Kirill M.V."/>
            <person name="Chang P."/>
        </authorList>
    </citation>
    <scope>NUCLEOTIDE SEQUENCE [LARGE SCALE GENOMIC DNA]</scope>
    <source>
        <tissue evidence="2">Whole</tissue>
    </source>
</reference>
<feature type="transmembrane region" description="Helical" evidence="1">
    <location>
        <begin position="192"/>
        <end position="216"/>
    </location>
</feature>
<gene>
    <name evidence="2" type="ORF">RF55_24612</name>
</gene>
<proteinExistence type="predicted"/>
<evidence type="ECO:0000313" key="2">
    <source>
        <dbReference type="EMBL" id="KMQ81974.1"/>
    </source>
</evidence>